<evidence type="ECO:0000313" key="7">
    <source>
        <dbReference type="Proteomes" id="UP000027584"/>
    </source>
</evidence>
<dbReference type="GO" id="GO:0016787">
    <property type="term" value="F:hydrolase activity"/>
    <property type="evidence" value="ECO:0007669"/>
    <property type="project" value="UniProtKB-KW"/>
</dbReference>
<keyword evidence="6" id="KW-0347">Helicase</keyword>
<keyword evidence="1" id="KW-0378">Hydrolase</keyword>
<dbReference type="CDD" id="cd18793">
    <property type="entry name" value="SF2_C_SNF"/>
    <property type="match status" value="1"/>
</dbReference>
<dbReference type="PROSITE" id="PS50966">
    <property type="entry name" value="ZF_SWIM"/>
    <property type="match status" value="1"/>
</dbReference>
<reference evidence="6 7" key="2">
    <citation type="submission" date="2014-05" db="EMBL/GenBank/DDBJ databases">
        <title>Genome sequence of Streptococcus gallolyticus.</title>
        <authorList>
            <person name="Del Campo R."/>
        </authorList>
    </citation>
    <scope>NUCLEOTIDE SEQUENCE [LARGE SCALE GENOMIC DNA]</scope>
    <source>
        <strain evidence="6 7">LMG17956</strain>
    </source>
</reference>
<dbReference type="InterPro" id="IPR013663">
    <property type="entry name" value="Helicase_SWF/SNF/SWI_bac"/>
</dbReference>
<dbReference type="SMART" id="SM00490">
    <property type="entry name" value="HELICc"/>
    <property type="match status" value="1"/>
</dbReference>
<evidence type="ECO:0000256" key="1">
    <source>
        <dbReference type="ARBA" id="ARBA00022801"/>
    </source>
</evidence>
<dbReference type="Pfam" id="PF00271">
    <property type="entry name" value="Helicase_C"/>
    <property type="match status" value="1"/>
</dbReference>
<dbReference type="SUPFAM" id="SSF52540">
    <property type="entry name" value="P-loop containing nucleoside triphosphate hydrolases"/>
    <property type="match status" value="2"/>
</dbReference>
<keyword evidence="2" id="KW-0862">Zinc</keyword>
<dbReference type="Gene3D" id="3.40.50.300">
    <property type="entry name" value="P-loop containing nucleotide triphosphate hydrolases"/>
    <property type="match status" value="1"/>
</dbReference>
<sequence length="1029" mass="118005">MGRMIPGRIRNQGIELYEQGLVDIVSKREEVIQAKVGAHHLQYALEDEQVRCDCDLFAKKKYCEHLAALEYFLKNNTEGKELSDELSSHQEIQQETKKVTSFGSVFLDGLVINDDDTTKYRLAAYGSQSPYSSDYWWTLKINRLPDDRAYVVRDIKAFLAVVKSEGYYQIGKHYFEPLSLIQFDEASQDLIQFLWRVLPDSDRVDLEYILPNHGRNLALTSGTFEEGVSLLNELYDFSFEHNHQNYGQLVFRPLDSSEGLLSFKVIVHRQSIELVITEKTFQPLFDNAFLFTNGMIYGLNLKQQKILAAVRSLPIESDLAKHLFFDLDDQAKLAASLLDFKELGVVEAPKSFEIHDFVPSFYLMLNEYQEIALKVTFDYGMVKVSSKRELEDLPFASHFKHEERVFRTLEANGFAASFSSYHAPLANEELYDFFTNTLEQLERLGKVTLSDDLEEMRQFERPQVSVQTNGGLLDISFDFSTIFENDIDDALEALFKNQPYFVNDAGKLVVFDEETQRVSNALQNLRAKQLKNGHLQLEAISAFQISDLFQDNDRVTFSKEVEQLAHDLRHPESFEVTIPNLNTQLRDYQMTGVRWLSMLDHYGFGGILADDMGLGKTLQTIAFLASKLTPETRILILSPSSLIYNWQDEFTRFAPEIDVVVAYGLKAVRDDIISQNHQVVITSYSSFRQDFDEYSQLNFDYLILDEAQVMKNTQTKIAHYLRQFEVKNCFALSGTPIENKLLEIWSIFQIVLPGLLPDKKRFLKMEAKQVARFIKPFIMRRRKEEVLPELPDLIEVNYPNELDHKQKAIYLAQLRQMQETIAGASDADINRRKIEILSGITRLRQICDTPSLFMDYNGESGKLDSLRTLLTQIKENGHRALIFSQFRGMLDIAEKEMEELGLTSYKITGSTPANARQEMTRAFNNGSKDTFLISLKAGGVGLNLTGADTVILIDLWWNPAVEMQAISRAHRIGQKENVEVYRLITRGTIEEKILEMQESKKNLVTTVLDGNETRASMTIEDIKEILGVD</sequence>
<dbReference type="PROSITE" id="PS51194">
    <property type="entry name" value="HELICASE_CTER"/>
    <property type="match status" value="1"/>
</dbReference>
<name>A0A060RHF3_9STRE</name>
<dbReference type="InterPro" id="IPR014001">
    <property type="entry name" value="Helicase_ATP-bd"/>
</dbReference>
<proteinExistence type="predicted"/>
<evidence type="ECO:0000259" key="5">
    <source>
        <dbReference type="PROSITE" id="PS51194"/>
    </source>
</evidence>
<feature type="domain" description="Helicase C-terminal" evidence="5">
    <location>
        <begin position="865"/>
        <end position="1023"/>
    </location>
</feature>
<feature type="domain" description="Helicase ATP-binding" evidence="4">
    <location>
        <begin position="597"/>
        <end position="754"/>
    </location>
</feature>
<dbReference type="Pfam" id="PF00176">
    <property type="entry name" value="SNF2-rel_dom"/>
    <property type="match status" value="1"/>
</dbReference>
<dbReference type="Gene3D" id="3.40.50.10810">
    <property type="entry name" value="Tandem AAA-ATPase domain"/>
    <property type="match status" value="1"/>
</dbReference>
<evidence type="ECO:0000259" key="4">
    <source>
        <dbReference type="PROSITE" id="PS51192"/>
    </source>
</evidence>
<dbReference type="PROSITE" id="PS51192">
    <property type="entry name" value="HELICASE_ATP_BIND_1"/>
    <property type="match status" value="1"/>
</dbReference>
<dbReference type="InterPro" id="IPR007527">
    <property type="entry name" value="Znf_SWIM"/>
</dbReference>
<keyword evidence="6" id="KW-0547">Nucleotide-binding</keyword>
<dbReference type="InterPro" id="IPR001650">
    <property type="entry name" value="Helicase_C-like"/>
</dbReference>
<dbReference type="GO" id="GO:0008270">
    <property type="term" value="F:zinc ion binding"/>
    <property type="evidence" value="ECO:0007669"/>
    <property type="project" value="UniProtKB-KW"/>
</dbReference>
<evidence type="ECO:0000259" key="3">
    <source>
        <dbReference type="PROSITE" id="PS50966"/>
    </source>
</evidence>
<dbReference type="SMART" id="SM00487">
    <property type="entry name" value="DEXDc"/>
    <property type="match status" value="1"/>
</dbReference>
<dbReference type="Proteomes" id="UP000027584">
    <property type="component" value="Unassembled WGS sequence"/>
</dbReference>
<dbReference type="GO" id="GO:0004386">
    <property type="term" value="F:helicase activity"/>
    <property type="evidence" value="ECO:0007669"/>
    <property type="project" value="UniProtKB-KW"/>
</dbReference>
<dbReference type="InterPro" id="IPR049730">
    <property type="entry name" value="SNF2/RAD54-like_C"/>
</dbReference>
<dbReference type="Pfam" id="PF08455">
    <property type="entry name" value="SNF2_assoc"/>
    <property type="match status" value="1"/>
</dbReference>
<keyword evidence="2" id="KW-0863">Zinc-finger</keyword>
<protein>
    <submittedName>
        <fullName evidence="6">Putative SWF/SNF family helicase</fullName>
    </submittedName>
</protein>
<evidence type="ECO:0000313" key="6">
    <source>
        <dbReference type="EMBL" id="CDO17962.1"/>
    </source>
</evidence>
<feature type="domain" description="SWIM-type" evidence="3">
    <location>
        <begin position="43"/>
        <end position="74"/>
    </location>
</feature>
<dbReference type="EMBL" id="CCBC010000146">
    <property type="protein sequence ID" value="CDO17962.1"/>
    <property type="molecule type" value="Genomic_DNA"/>
</dbReference>
<evidence type="ECO:0000256" key="2">
    <source>
        <dbReference type="PROSITE-ProRule" id="PRU00325"/>
    </source>
</evidence>
<dbReference type="InterPro" id="IPR027417">
    <property type="entry name" value="P-loop_NTPase"/>
</dbReference>
<dbReference type="AlphaFoldDB" id="A0A060RHF3"/>
<gene>
    <name evidence="6" type="ORF">BN963_SGAL_01157</name>
</gene>
<organism evidence="6 7">
    <name type="scientific">Streptococcus gallolyticus</name>
    <dbReference type="NCBI Taxonomy" id="315405"/>
    <lineage>
        <taxon>Bacteria</taxon>
        <taxon>Bacillati</taxon>
        <taxon>Bacillota</taxon>
        <taxon>Bacilli</taxon>
        <taxon>Lactobacillales</taxon>
        <taxon>Streptococcaceae</taxon>
        <taxon>Streptococcus</taxon>
    </lineage>
</organism>
<keyword evidence="2" id="KW-0479">Metal-binding</keyword>
<comment type="caution">
    <text evidence="6">The sequence shown here is derived from an EMBL/GenBank/DDBJ whole genome shotgun (WGS) entry which is preliminary data.</text>
</comment>
<dbReference type="InterPro" id="IPR038718">
    <property type="entry name" value="SNF2-like_sf"/>
</dbReference>
<accession>A0A060RHF3</accession>
<reference evidence="6 7" key="1">
    <citation type="submission" date="2014-02" db="EMBL/GenBank/DDBJ databases">
        <authorList>
            <person name="Manrique M."/>
        </authorList>
    </citation>
    <scope>NUCLEOTIDE SEQUENCE [LARGE SCALE GENOMIC DNA]</scope>
    <source>
        <strain evidence="6 7">LMG17956</strain>
    </source>
</reference>
<dbReference type="InterPro" id="IPR000330">
    <property type="entry name" value="SNF2_N"/>
</dbReference>
<dbReference type="PANTHER" id="PTHR10799">
    <property type="entry name" value="SNF2/RAD54 HELICASE FAMILY"/>
    <property type="match status" value="1"/>
</dbReference>
<dbReference type="GO" id="GO:0005524">
    <property type="term" value="F:ATP binding"/>
    <property type="evidence" value="ECO:0007669"/>
    <property type="project" value="InterPro"/>
</dbReference>
<keyword evidence="6" id="KW-0067">ATP-binding</keyword>